<dbReference type="InterPro" id="IPR045214">
    <property type="entry name" value="Surf1/Surf4"/>
</dbReference>
<dbReference type="AlphaFoldDB" id="A0AA43M851"/>
<dbReference type="EMBL" id="JARXYA010000001">
    <property type="protein sequence ID" value="MDH6502844.1"/>
    <property type="molecule type" value="Genomic_DNA"/>
</dbReference>
<comment type="similarity">
    <text evidence="2 6">Belongs to the SURF1 family.</text>
</comment>
<evidence type="ECO:0000256" key="4">
    <source>
        <dbReference type="ARBA" id="ARBA00022989"/>
    </source>
</evidence>
<evidence type="ECO:0000256" key="1">
    <source>
        <dbReference type="ARBA" id="ARBA00004370"/>
    </source>
</evidence>
<dbReference type="Proteomes" id="UP001161160">
    <property type="component" value="Unassembled WGS sequence"/>
</dbReference>
<dbReference type="GO" id="GO:0005886">
    <property type="term" value="C:plasma membrane"/>
    <property type="evidence" value="ECO:0007669"/>
    <property type="project" value="UniProtKB-SubCell"/>
</dbReference>
<comment type="subcellular location">
    <subcellularLocation>
        <location evidence="6">Cell membrane</location>
        <topology evidence="6">Multi-pass membrane protein</topology>
    </subcellularLocation>
    <subcellularLocation>
        <location evidence="1">Membrane</location>
    </subcellularLocation>
</comment>
<dbReference type="Pfam" id="PF02104">
    <property type="entry name" value="SURF1"/>
    <property type="match status" value="1"/>
</dbReference>
<keyword evidence="6" id="KW-1003">Cell membrane</keyword>
<evidence type="ECO:0000256" key="2">
    <source>
        <dbReference type="ARBA" id="ARBA00007165"/>
    </source>
</evidence>
<protein>
    <recommendedName>
        <fullName evidence="6">SURF1-like protein</fullName>
    </recommendedName>
</protein>
<keyword evidence="8" id="KW-1185">Reference proteome</keyword>
<reference evidence="7" key="1">
    <citation type="submission" date="2023-04" db="EMBL/GenBank/DDBJ databases">
        <title>Genome Encyclopedia of Bacteria and Archaea VI: Functional Genomics of Type Strains.</title>
        <authorList>
            <person name="Whitman W."/>
        </authorList>
    </citation>
    <scope>NUCLEOTIDE SEQUENCE</scope>
    <source>
        <strain evidence="7">Enz.4-51</strain>
    </source>
</reference>
<comment type="caution">
    <text evidence="6">Lacks conserved residue(s) required for the propagation of feature annotation.</text>
</comment>
<name>A0AA43M851_9BURK</name>
<comment type="caution">
    <text evidence="7">The sequence shown here is derived from an EMBL/GenBank/DDBJ whole genome shotgun (WGS) entry which is preliminary data.</text>
</comment>
<feature type="transmembrane region" description="Helical" evidence="6">
    <location>
        <begin position="225"/>
        <end position="243"/>
    </location>
</feature>
<dbReference type="PANTHER" id="PTHR23427:SF2">
    <property type="entry name" value="SURFEIT LOCUS PROTEIN 1"/>
    <property type="match status" value="1"/>
</dbReference>
<keyword evidence="5 6" id="KW-0472">Membrane</keyword>
<dbReference type="PROSITE" id="PS50895">
    <property type="entry name" value="SURF1"/>
    <property type="match status" value="1"/>
</dbReference>
<dbReference type="CDD" id="cd06662">
    <property type="entry name" value="SURF1"/>
    <property type="match status" value="1"/>
</dbReference>
<evidence type="ECO:0000256" key="6">
    <source>
        <dbReference type="RuleBase" id="RU363076"/>
    </source>
</evidence>
<dbReference type="RefSeq" id="WP_280741654.1">
    <property type="nucleotide sequence ID" value="NZ_JARXVV010000003.1"/>
</dbReference>
<evidence type="ECO:0000313" key="8">
    <source>
        <dbReference type="Proteomes" id="UP001161160"/>
    </source>
</evidence>
<evidence type="ECO:0000256" key="3">
    <source>
        <dbReference type="ARBA" id="ARBA00022692"/>
    </source>
</evidence>
<sequence length="258" mass="28470">MNIFTSLIGSRLVATVSALFVIGVGCAAGVWQLDRAHQKMALSQSMAEHAQLPPLALNGRSWTLEEVLQRRVVAKGHYLPSQTIWLDNRPRPIPAGGADSAAQSGFFVMTPFQLQGSDTVLWVNRGWAPRNTENRTELPPVSTPDGLVVVEGIALANPGKVYDLGKNDGPIVRPRIEQNLDLAKEANLHQWQQLPFILRETNVDGLDGLARSWAPPTTGVERHHAYAFQWFALALCGFIFWLVTGLKQYRQQGGDQSE</sequence>
<evidence type="ECO:0000313" key="7">
    <source>
        <dbReference type="EMBL" id="MDH6502844.1"/>
    </source>
</evidence>
<accession>A0AA43M851</accession>
<proteinExistence type="inferred from homology"/>
<organism evidence="7 8">
    <name type="scientific">Polynucleobacter sphagniphilus</name>
    <dbReference type="NCBI Taxonomy" id="1743169"/>
    <lineage>
        <taxon>Bacteria</taxon>
        <taxon>Pseudomonadati</taxon>
        <taxon>Pseudomonadota</taxon>
        <taxon>Betaproteobacteria</taxon>
        <taxon>Burkholderiales</taxon>
        <taxon>Burkholderiaceae</taxon>
        <taxon>Polynucleobacter</taxon>
    </lineage>
</organism>
<keyword evidence="4 6" id="KW-1133">Transmembrane helix</keyword>
<dbReference type="InterPro" id="IPR002994">
    <property type="entry name" value="Surf1/Shy1"/>
</dbReference>
<evidence type="ECO:0000256" key="5">
    <source>
        <dbReference type="ARBA" id="ARBA00023136"/>
    </source>
</evidence>
<gene>
    <name evidence="7" type="ORF">M2127_000127</name>
</gene>
<dbReference type="PANTHER" id="PTHR23427">
    <property type="entry name" value="SURFEIT LOCUS PROTEIN"/>
    <property type="match status" value="1"/>
</dbReference>
<keyword evidence="3 6" id="KW-0812">Transmembrane</keyword>